<accession>A0A5J4WAJ8</accession>
<comment type="caution">
    <text evidence="2">The sequence shown here is derived from an EMBL/GenBank/DDBJ whole genome shotgun (WGS) entry which is preliminary data.</text>
</comment>
<keyword evidence="1" id="KW-0472">Membrane</keyword>
<evidence type="ECO:0000313" key="2">
    <source>
        <dbReference type="EMBL" id="KAA6391552.1"/>
    </source>
</evidence>
<proteinExistence type="predicted"/>
<protein>
    <submittedName>
        <fullName evidence="2">Uncharacterized protein</fullName>
    </submittedName>
</protein>
<sequence>MQMQSNIAVQAGVDDPVLKATGKSRWWMIGLLCLIIVALSFAGFVIGFIYFDFWYFSIIFPITLSFSIFGMMMFLFEDKEAIVKYDPNDKTLTVTTVRNIISRICCKDKEITRTIQINDIRSIHSTKGCYLYRFNTSTISSIYVSTESVFKAGQLDPIIRAIQPIIQTQNVERERLRLIQSRPPPQQQQIIIIVQNADEYIRQNPNAQIQVIQNPNAYNPPITLPQQLQSQFTSQQPSQYTSQYSPDSYPAVQPVYSTVQSIDQVPTQNSNIVKS</sequence>
<evidence type="ECO:0000313" key="3">
    <source>
        <dbReference type="Proteomes" id="UP000324800"/>
    </source>
</evidence>
<dbReference type="AlphaFoldDB" id="A0A5J4WAJ8"/>
<keyword evidence="1" id="KW-0812">Transmembrane</keyword>
<gene>
    <name evidence="2" type="ORF">EZS28_012922</name>
</gene>
<evidence type="ECO:0000256" key="1">
    <source>
        <dbReference type="SAM" id="Phobius"/>
    </source>
</evidence>
<name>A0A5J4WAJ8_9EUKA</name>
<keyword evidence="1" id="KW-1133">Transmembrane helix</keyword>
<dbReference type="EMBL" id="SNRW01002844">
    <property type="protein sequence ID" value="KAA6391552.1"/>
    <property type="molecule type" value="Genomic_DNA"/>
</dbReference>
<organism evidence="2 3">
    <name type="scientific">Streblomastix strix</name>
    <dbReference type="NCBI Taxonomy" id="222440"/>
    <lineage>
        <taxon>Eukaryota</taxon>
        <taxon>Metamonada</taxon>
        <taxon>Preaxostyla</taxon>
        <taxon>Oxymonadida</taxon>
        <taxon>Streblomastigidae</taxon>
        <taxon>Streblomastix</taxon>
    </lineage>
</organism>
<feature type="transmembrane region" description="Helical" evidence="1">
    <location>
        <begin position="55"/>
        <end position="76"/>
    </location>
</feature>
<dbReference type="Proteomes" id="UP000324800">
    <property type="component" value="Unassembled WGS sequence"/>
</dbReference>
<reference evidence="2 3" key="1">
    <citation type="submission" date="2019-03" db="EMBL/GenBank/DDBJ databases">
        <title>Single cell metagenomics reveals metabolic interactions within the superorganism composed of flagellate Streblomastix strix and complex community of Bacteroidetes bacteria on its surface.</title>
        <authorList>
            <person name="Treitli S.C."/>
            <person name="Kolisko M."/>
            <person name="Husnik F."/>
            <person name="Keeling P."/>
            <person name="Hampl V."/>
        </authorList>
    </citation>
    <scope>NUCLEOTIDE SEQUENCE [LARGE SCALE GENOMIC DNA]</scope>
    <source>
        <strain evidence="2">ST1C</strain>
    </source>
</reference>
<feature type="transmembrane region" description="Helical" evidence="1">
    <location>
        <begin position="26"/>
        <end position="49"/>
    </location>
</feature>